<accession>A0A0F6R7Q9</accession>
<dbReference type="EMBL" id="KP869109">
    <property type="protein sequence ID" value="AKE46501.1"/>
    <property type="molecule type" value="Genomic_DNA"/>
</dbReference>
<gene>
    <name evidence="1" type="ORF">ECTP11_01673</name>
</gene>
<organism evidence="1 2">
    <name type="scientific">Escherichia coli O157 typing phage 11</name>
    <dbReference type="NCBI Taxonomy" id="1508673"/>
    <lineage>
        <taxon>Viruses</taxon>
        <taxon>Duplodnaviria</taxon>
        <taxon>Heunggongvirae</taxon>
        <taxon>Uroviricota</taxon>
        <taxon>Caudoviricetes</taxon>
        <taxon>Andersonviridae</taxon>
        <taxon>Ounavirinae</taxon>
        <taxon>Felixounavirus</taxon>
        <taxon>Felixounavirus wV8</taxon>
    </lineage>
</organism>
<sequence>MKALEVIDKDTGEVVSACVFMSDDTVIPFYNLDGFSFTGITPEEYFEDLTFARISIDTFYKCFYDEGKELRETEL</sequence>
<reference evidence="1" key="1">
    <citation type="journal article" date="2015" name="BMC Genomics">
        <title>Analysis of whole genome sequencing for the Escherichia coli O157:H7 typing phages.</title>
        <authorList>
            <person name="Cowley L.A."/>
            <person name="Beckett S.J."/>
            <person name="Chase-Topping M."/>
            <person name="Perry N."/>
            <person name="Dallman T.J."/>
            <person name="Gally D.L."/>
            <person name="Jenkins C."/>
        </authorList>
    </citation>
    <scope>NUCLEOTIDE SEQUENCE [LARGE SCALE GENOMIC DNA]</scope>
</reference>
<evidence type="ECO:0000313" key="2">
    <source>
        <dbReference type="Proteomes" id="UP000033805"/>
    </source>
</evidence>
<protein>
    <submittedName>
        <fullName evidence="1">Uncharacterized protein</fullName>
    </submittedName>
</protein>
<proteinExistence type="predicted"/>
<name>A0A0F6R7Q9_9CAUD</name>
<evidence type="ECO:0000313" key="1">
    <source>
        <dbReference type="EMBL" id="AKE46501.1"/>
    </source>
</evidence>
<dbReference type="Proteomes" id="UP000033805">
    <property type="component" value="Segment"/>
</dbReference>